<sequence length="110" mass="12909">MTTLKLETKGVVTTCRHRYFSHEMNIIYGVDVTSLTPQEIFWCTVIPKRPDPFKLFKLAVKRKRPWAKNPDSPIYQERLRKATLALEAKARARTVCRFNRQIAANYLARQ</sequence>
<organism evidence="1 2">
    <name type="scientific">Orchesella dallaii</name>
    <dbReference type="NCBI Taxonomy" id="48710"/>
    <lineage>
        <taxon>Eukaryota</taxon>
        <taxon>Metazoa</taxon>
        <taxon>Ecdysozoa</taxon>
        <taxon>Arthropoda</taxon>
        <taxon>Hexapoda</taxon>
        <taxon>Collembola</taxon>
        <taxon>Entomobryomorpha</taxon>
        <taxon>Entomobryoidea</taxon>
        <taxon>Orchesellidae</taxon>
        <taxon>Orchesellinae</taxon>
        <taxon>Orchesella</taxon>
    </lineage>
</organism>
<gene>
    <name evidence="1" type="ORF">ODALV1_LOCUS8935</name>
</gene>
<name>A0ABP1Q9S6_9HEXA</name>
<evidence type="ECO:0000313" key="2">
    <source>
        <dbReference type="Proteomes" id="UP001642540"/>
    </source>
</evidence>
<keyword evidence="2" id="KW-1185">Reference proteome</keyword>
<protein>
    <submittedName>
        <fullName evidence="1">Uncharacterized protein</fullName>
    </submittedName>
</protein>
<comment type="caution">
    <text evidence="1">The sequence shown here is derived from an EMBL/GenBank/DDBJ whole genome shotgun (WGS) entry which is preliminary data.</text>
</comment>
<proteinExistence type="predicted"/>
<reference evidence="1 2" key="1">
    <citation type="submission" date="2024-08" db="EMBL/GenBank/DDBJ databases">
        <authorList>
            <person name="Cucini C."/>
            <person name="Frati F."/>
        </authorList>
    </citation>
    <scope>NUCLEOTIDE SEQUENCE [LARGE SCALE GENOMIC DNA]</scope>
</reference>
<accession>A0ABP1Q9S6</accession>
<evidence type="ECO:0000313" key="1">
    <source>
        <dbReference type="EMBL" id="CAL8094948.1"/>
    </source>
</evidence>
<dbReference type="EMBL" id="CAXLJM020000027">
    <property type="protein sequence ID" value="CAL8094948.1"/>
    <property type="molecule type" value="Genomic_DNA"/>
</dbReference>
<dbReference type="Proteomes" id="UP001642540">
    <property type="component" value="Unassembled WGS sequence"/>
</dbReference>